<gene>
    <name evidence="1" type="ORF">Vadar_018231</name>
</gene>
<comment type="caution">
    <text evidence="1">The sequence shown here is derived from an EMBL/GenBank/DDBJ whole genome shotgun (WGS) entry which is preliminary data.</text>
</comment>
<evidence type="ECO:0000313" key="1">
    <source>
        <dbReference type="EMBL" id="KAH7846793.1"/>
    </source>
</evidence>
<keyword evidence="2" id="KW-1185">Reference proteome</keyword>
<proteinExistence type="predicted"/>
<evidence type="ECO:0000313" key="2">
    <source>
        <dbReference type="Proteomes" id="UP000828048"/>
    </source>
</evidence>
<accession>A0ACB7Y194</accession>
<dbReference type="Proteomes" id="UP000828048">
    <property type="component" value="Chromosome 5"/>
</dbReference>
<organism evidence="1 2">
    <name type="scientific">Vaccinium darrowii</name>
    <dbReference type="NCBI Taxonomy" id="229202"/>
    <lineage>
        <taxon>Eukaryota</taxon>
        <taxon>Viridiplantae</taxon>
        <taxon>Streptophyta</taxon>
        <taxon>Embryophyta</taxon>
        <taxon>Tracheophyta</taxon>
        <taxon>Spermatophyta</taxon>
        <taxon>Magnoliopsida</taxon>
        <taxon>eudicotyledons</taxon>
        <taxon>Gunneridae</taxon>
        <taxon>Pentapetalae</taxon>
        <taxon>asterids</taxon>
        <taxon>Ericales</taxon>
        <taxon>Ericaceae</taxon>
        <taxon>Vaccinioideae</taxon>
        <taxon>Vaccinieae</taxon>
        <taxon>Vaccinium</taxon>
    </lineage>
</organism>
<name>A0ACB7Y194_9ERIC</name>
<dbReference type="EMBL" id="CM037155">
    <property type="protein sequence ID" value="KAH7846793.1"/>
    <property type="molecule type" value="Genomic_DNA"/>
</dbReference>
<protein>
    <submittedName>
        <fullName evidence="1">Uncharacterized protein</fullName>
    </submittedName>
</protein>
<reference evidence="1 2" key="1">
    <citation type="journal article" date="2021" name="Hortic Res">
        <title>High-quality reference genome and annotation aids understanding of berry development for evergreen blueberry (Vaccinium darrowii).</title>
        <authorList>
            <person name="Yu J."/>
            <person name="Hulse-Kemp A.M."/>
            <person name="Babiker E."/>
            <person name="Staton M."/>
        </authorList>
    </citation>
    <scope>NUCLEOTIDE SEQUENCE [LARGE SCALE GENOMIC DNA]</scope>
    <source>
        <strain evidence="2">cv. NJ 8807/NJ 8810</strain>
        <tissue evidence="1">Young leaf</tissue>
    </source>
</reference>
<sequence length="154" mass="17659">MARSPGILPMQKLPFFSIPIAYFVVLVGLFSVFSLVTFLCAGFHHNPYKSHTKREKQTVQLGEKKKPISRLQSNISSKALLMVKMVSWRKVQDEEEEEEEMVDGDEAVWRRKIMMGEKWRPLDFSGKILYDSQGNLLPSSPLDQGRSSNKGLFH</sequence>